<name>A0A841DSA0_9ACTN</name>
<comment type="caution">
    <text evidence="1">The sequence shown here is derived from an EMBL/GenBank/DDBJ whole genome shotgun (WGS) entry which is preliminary data.</text>
</comment>
<reference evidence="1 3" key="1">
    <citation type="submission" date="2020-08" db="EMBL/GenBank/DDBJ databases">
        <title>Sequencing the genomes of 1000 actinobacteria strains.</title>
        <authorList>
            <person name="Klenk H.-P."/>
        </authorList>
    </citation>
    <scope>NUCLEOTIDE SEQUENCE [LARGE SCALE GENOMIC DNA]</scope>
    <source>
        <strain evidence="1 3">DSM 17294</strain>
    </source>
</reference>
<evidence type="ECO:0000313" key="3">
    <source>
        <dbReference type="Proteomes" id="UP000558997"/>
    </source>
</evidence>
<dbReference type="Proteomes" id="UP000558997">
    <property type="component" value="Unassembled WGS sequence"/>
</dbReference>
<accession>A0A841DSA0</accession>
<dbReference type="EMBL" id="JACHNF010000001">
    <property type="protein sequence ID" value="MBB5981513.1"/>
    <property type="molecule type" value="Genomic_DNA"/>
</dbReference>
<sequence>MASKDRQASKAQQQKAVAEYKKALKALHSHRCESADDPTYLKLNGAASKAAQKVSWWRR</sequence>
<dbReference type="RefSeq" id="WP_184838039.1">
    <property type="nucleotide sequence ID" value="NZ_BAAAVN010000047.1"/>
</dbReference>
<protein>
    <submittedName>
        <fullName evidence="1">Uncharacterized protein</fullName>
    </submittedName>
</protein>
<evidence type="ECO:0000313" key="2">
    <source>
        <dbReference type="EMBL" id="MBB5981725.1"/>
    </source>
</evidence>
<organism evidence="1 3">
    <name type="scientific">Kribbella solani</name>
    <dbReference type="NCBI Taxonomy" id="236067"/>
    <lineage>
        <taxon>Bacteria</taxon>
        <taxon>Bacillati</taxon>
        <taxon>Actinomycetota</taxon>
        <taxon>Actinomycetes</taxon>
        <taxon>Propionibacteriales</taxon>
        <taxon>Kribbellaceae</taxon>
        <taxon>Kribbella</taxon>
    </lineage>
</organism>
<keyword evidence="3" id="KW-1185">Reference proteome</keyword>
<dbReference type="EMBL" id="JACHNF010000001">
    <property type="protein sequence ID" value="MBB5981725.1"/>
    <property type="molecule type" value="Genomic_DNA"/>
</dbReference>
<evidence type="ECO:0000313" key="1">
    <source>
        <dbReference type="EMBL" id="MBB5981513.1"/>
    </source>
</evidence>
<gene>
    <name evidence="1" type="ORF">HDA44_004854</name>
    <name evidence="2" type="ORF">HDA44_005066</name>
</gene>
<proteinExistence type="predicted"/>
<dbReference type="AlphaFoldDB" id="A0A841DSA0"/>